<dbReference type="InterPro" id="IPR033248">
    <property type="entry name" value="Transketolase_C"/>
</dbReference>
<comment type="cofactor">
    <cofactor evidence="1">
        <name>thiamine diphosphate</name>
        <dbReference type="ChEBI" id="CHEBI:58937"/>
    </cofactor>
</comment>
<evidence type="ECO:0000256" key="3">
    <source>
        <dbReference type="ARBA" id="ARBA00012277"/>
    </source>
</evidence>
<dbReference type="InterPro" id="IPR029061">
    <property type="entry name" value="THDP-binding"/>
</dbReference>
<gene>
    <name evidence="7" type="ORF">CWI83_06860</name>
</gene>
<dbReference type="Gene3D" id="3.40.50.970">
    <property type="match status" value="2"/>
</dbReference>
<dbReference type="InterPro" id="IPR005475">
    <property type="entry name" value="Transketolase-like_Pyr-bd"/>
</dbReference>
<dbReference type="InterPro" id="IPR001017">
    <property type="entry name" value="DH_E1"/>
</dbReference>
<dbReference type="PANTHER" id="PTHR42980:SF1">
    <property type="entry name" value="2-OXOISOVALERATE DEHYDROGENASE SUBUNIT BETA, MITOCHONDRIAL"/>
    <property type="match status" value="1"/>
</dbReference>
<comment type="function">
    <text evidence="2">E1 component of the 2-oxoglutarate dehydrogenase (OGDH) complex which catalyzes the decarboxylation of 2-oxoglutarate, the first step in the conversion of 2-oxoglutarate to succinyl-CoA and CO(2).</text>
</comment>
<dbReference type="Proteomes" id="UP000288279">
    <property type="component" value="Unassembled WGS sequence"/>
</dbReference>
<dbReference type="GO" id="GO:0003863">
    <property type="term" value="F:branched-chain 2-oxo acid dehydrogenase activity"/>
    <property type="evidence" value="ECO:0007669"/>
    <property type="project" value="UniProtKB-EC"/>
</dbReference>
<dbReference type="PROSITE" id="PS50206">
    <property type="entry name" value="RHODANESE_3"/>
    <property type="match status" value="1"/>
</dbReference>
<feature type="domain" description="Rhodanese" evidence="6">
    <location>
        <begin position="602"/>
        <end position="650"/>
    </location>
</feature>
<dbReference type="InterPro" id="IPR009014">
    <property type="entry name" value="Transketo_C/PFOR_II"/>
</dbReference>
<dbReference type="GO" id="GO:0007584">
    <property type="term" value="P:response to nutrient"/>
    <property type="evidence" value="ECO:0007669"/>
    <property type="project" value="TreeGrafter"/>
</dbReference>
<protein>
    <recommendedName>
        <fullName evidence="3">3-methyl-2-oxobutanoate dehydrogenase (2-methylpropanoyl-transferring)</fullName>
        <ecNumber evidence="3">1.2.4.4</ecNumber>
    </recommendedName>
</protein>
<keyword evidence="5" id="KW-0786">Thiamine pyrophosphate</keyword>
<dbReference type="Pfam" id="PF00676">
    <property type="entry name" value="E1_dh"/>
    <property type="match status" value="1"/>
</dbReference>
<proteinExistence type="predicted"/>
<evidence type="ECO:0000313" key="8">
    <source>
        <dbReference type="Proteomes" id="UP000288279"/>
    </source>
</evidence>
<evidence type="ECO:0000256" key="4">
    <source>
        <dbReference type="ARBA" id="ARBA00023002"/>
    </source>
</evidence>
<dbReference type="Pfam" id="PF02780">
    <property type="entry name" value="Transketolase_C"/>
    <property type="match status" value="1"/>
</dbReference>
<accession>A0A432ZFG6</accession>
<dbReference type="Gene3D" id="3.40.50.920">
    <property type="match status" value="1"/>
</dbReference>
<evidence type="ECO:0000313" key="7">
    <source>
        <dbReference type="EMBL" id="RUO76644.1"/>
    </source>
</evidence>
<dbReference type="InterPro" id="IPR001763">
    <property type="entry name" value="Rhodanese-like_dom"/>
</dbReference>
<dbReference type="OrthoDB" id="9780894at2"/>
<dbReference type="PANTHER" id="PTHR42980">
    <property type="entry name" value="2-OXOISOVALERATE DEHYDROGENASE SUBUNIT BETA-RELATED"/>
    <property type="match status" value="1"/>
</dbReference>
<keyword evidence="8" id="KW-1185">Reference proteome</keyword>
<evidence type="ECO:0000256" key="1">
    <source>
        <dbReference type="ARBA" id="ARBA00001964"/>
    </source>
</evidence>
<dbReference type="SMART" id="SM00861">
    <property type="entry name" value="Transket_pyr"/>
    <property type="match status" value="1"/>
</dbReference>
<name>A0A432ZFG6_9GAMM</name>
<keyword evidence="4" id="KW-0560">Oxidoreductase</keyword>
<dbReference type="SUPFAM" id="SSF52518">
    <property type="entry name" value="Thiamin diphosphate-binding fold (THDP-binding)"/>
    <property type="match status" value="2"/>
</dbReference>
<sequence length="735" mass="80738">MAASMHPWLVEFIQRIEQQRLPPGLAGGVLSDAELLELFDTQLSSRLLDLQSRLMQAQGQSFYTIGSAGHESNAAVAKALRPTDPAFLHYRSGAFFIQRAKQVPGSTPLYDMLLSFAASSEDPIAAGRHKVLGSLALNIPPQTSTIGSHLPKSMGAAFAIGLSKRLHHQGNWPHDAIAMASFGDASANHSTTVGALNAASWTAYQNIPMPLLLVCEDNGLGISTHTPKGWIQQQLQQRPALKYFQADGTNLTETYLTAKAAADYVREKRKPAVLHLRTIRLFGHAGADVESSYRRKEAIAQEAEQDPVLHSAAALLQRDIFDAPGLLDYVTSQQQRIARIAAVAASRPKLTEATQVMASIVPPANPKPAPQAVPEPTREAIFQFDKHNRNKPQHLAKMLNWALHDLMAKHSQMVMFGEDVAKKGGVYGVTQHLFEGFGPNRVLNTLLDEQSILGLAIGMAQQGLLPVPEIQFLAYVHNAEDQIRGEAATLSFFSNGQYTNPMVIRIAGLAYQKGFGGHFHNDNSFAVFRDIPGVIVLCPSHGRNGALLMRQAIELAERQQRVVVMLEPIALYMTRDLVSEGDNGWLFDYPHPDEPIPELGEPEVFSAHNATEDLVIVTYGNGYYLSRQAEQQLREQGHKVRILDIRCLVPLHTDKLVAQFNGVKKVLIVDECRRRGSLSEELFTSLHENYPDQFQVQRLTADDSFIPLGKAAYLTLPSAAAITVAAKHMIEGAEG</sequence>
<reference evidence="7 8" key="1">
    <citation type="journal article" date="2011" name="Front. Microbiol.">
        <title>Genomic signatures of strain selection and enhancement in Bacillus atrophaeus var. globigii, a historical biowarfare simulant.</title>
        <authorList>
            <person name="Gibbons H.S."/>
            <person name="Broomall S.M."/>
            <person name="McNew L.A."/>
            <person name="Daligault H."/>
            <person name="Chapman C."/>
            <person name="Bruce D."/>
            <person name="Karavis M."/>
            <person name="Krepps M."/>
            <person name="McGregor P.A."/>
            <person name="Hong C."/>
            <person name="Park K.H."/>
            <person name="Akmal A."/>
            <person name="Feldman A."/>
            <person name="Lin J.S."/>
            <person name="Chang W.E."/>
            <person name="Higgs B.W."/>
            <person name="Demirev P."/>
            <person name="Lindquist J."/>
            <person name="Liem A."/>
            <person name="Fochler E."/>
            <person name="Read T.D."/>
            <person name="Tapia R."/>
            <person name="Johnson S."/>
            <person name="Bishop-Lilly K.A."/>
            <person name="Detter C."/>
            <person name="Han C."/>
            <person name="Sozhamannan S."/>
            <person name="Rosenzweig C.N."/>
            <person name="Skowronski E.W."/>
        </authorList>
    </citation>
    <scope>NUCLEOTIDE SEQUENCE [LARGE SCALE GENOMIC DNA]</scope>
    <source>
        <strain evidence="7 8">PIT1</strain>
    </source>
</reference>
<dbReference type="AlphaFoldDB" id="A0A432ZFG6"/>
<dbReference type="EC" id="1.2.4.4" evidence="3"/>
<dbReference type="EMBL" id="PIQG01000003">
    <property type="protein sequence ID" value="RUO76644.1"/>
    <property type="molecule type" value="Genomic_DNA"/>
</dbReference>
<evidence type="ECO:0000256" key="5">
    <source>
        <dbReference type="ARBA" id="ARBA00023052"/>
    </source>
</evidence>
<dbReference type="RefSeq" id="WP_126827477.1">
    <property type="nucleotide sequence ID" value="NZ_PIQG01000003.1"/>
</dbReference>
<evidence type="ECO:0000256" key="2">
    <source>
        <dbReference type="ARBA" id="ARBA00003906"/>
    </source>
</evidence>
<evidence type="ECO:0000259" key="6">
    <source>
        <dbReference type="PROSITE" id="PS50206"/>
    </source>
</evidence>
<comment type="caution">
    <text evidence="7">The sequence shown here is derived from an EMBL/GenBank/DDBJ whole genome shotgun (WGS) entry which is preliminary data.</text>
</comment>
<organism evidence="7 8">
    <name type="scientific">Pseudidiomarina taiwanensis</name>
    <dbReference type="NCBI Taxonomy" id="337250"/>
    <lineage>
        <taxon>Bacteria</taxon>
        <taxon>Pseudomonadati</taxon>
        <taxon>Pseudomonadota</taxon>
        <taxon>Gammaproteobacteria</taxon>
        <taxon>Alteromonadales</taxon>
        <taxon>Idiomarinaceae</taxon>
        <taxon>Pseudidiomarina</taxon>
    </lineage>
</organism>
<dbReference type="SUPFAM" id="SSF52922">
    <property type="entry name" value="TK C-terminal domain-like"/>
    <property type="match status" value="1"/>
</dbReference>
<dbReference type="GO" id="GO:0009083">
    <property type="term" value="P:branched-chain amino acid catabolic process"/>
    <property type="evidence" value="ECO:0007669"/>
    <property type="project" value="TreeGrafter"/>
</dbReference>
<dbReference type="Pfam" id="PF02779">
    <property type="entry name" value="Transket_pyr"/>
    <property type="match status" value="1"/>
</dbReference>